<evidence type="ECO:0000256" key="3">
    <source>
        <dbReference type="ARBA" id="ARBA00023125"/>
    </source>
</evidence>
<keyword evidence="4" id="KW-0804">Transcription</keyword>
<evidence type="ECO:0000256" key="5">
    <source>
        <dbReference type="SAM" id="MobiDB-lite"/>
    </source>
</evidence>
<protein>
    <recommendedName>
        <fullName evidence="6">RNA polymerase sigma-70 region 2 domain-containing protein</fullName>
    </recommendedName>
</protein>
<feature type="non-terminal residue" evidence="7">
    <location>
        <position position="246"/>
    </location>
</feature>
<dbReference type="Pfam" id="PF04542">
    <property type="entry name" value="Sigma70_r2"/>
    <property type="match status" value="1"/>
</dbReference>
<feature type="region of interest" description="Disordered" evidence="5">
    <location>
        <begin position="1"/>
        <end position="24"/>
    </location>
</feature>
<evidence type="ECO:0000256" key="1">
    <source>
        <dbReference type="ARBA" id="ARBA00023015"/>
    </source>
</evidence>
<comment type="caution">
    <text evidence="7">The sequence shown here is derived from an EMBL/GenBank/DDBJ whole genome shotgun (WGS) entry which is preliminary data.</text>
</comment>
<dbReference type="PRINTS" id="PR00046">
    <property type="entry name" value="SIGMA70FCT"/>
</dbReference>
<dbReference type="SUPFAM" id="SSF88946">
    <property type="entry name" value="Sigma2 domain of RNA polymerase sigma factors"/>
    <property type="match status" value="1"/>
</dbReference>
<evidence type="ECO:0000259" key="6">
    <source>
        <dbReference type="Pfam" id="PF04542"/>
    </source>
</evidence>
<keyword evidence="1" id="KW-0805">Transcription regulation</keyword>
<accession>X1QAG7</accession>
<sequence length="246" mass="27665">FLEKDAEEKILAEPIDNTEPPTRKDVVLGTPPQGVPYGTYGEPLKLARGSLPEYLQTLKNTPVLNREHEAELFRRYNYLKFLACRTRTGIKPARVSGVRLSQIENFLAEADEIKRRIIEANLRLVVSVARKHTAGGASLLDLVGEGNISLMQAVEKFDYTRGFRFATFASWTIAKDFARKIPAQTARLSKAATASLASIRRDLRTEDTVDFAAIERAHHSLTHVIENNLTERERYIILNRFGLVGS</sequence>
<dbReference type="InterPro" id="IPR007627">
    <property type="entry name" value="RNA_pol_sigma70_r2"/>
</dbReference>
<evidence type="ECO:0000256" key="2">
    <source>
        <dbReference type="ARBA" id="ARBA00023082"/>
    </source>
</evidence>
<gene>
    <name evidence="7" type="ORF">S06H3_52769</name>
</gene>
<dbReference type="NCBIfam" id="TIGR02937">
    <property type="entry name" value="sigma70-ECF"/>
    <property type="match status" value="1"/>
</dbReference>
<dbReference type="PANTHER" id="PTHR30603">
    <property type="entry name" value="RNA POLYMERASE SIGMA FACTOR RPO"/>
    <property type="match status" value="1"/>
</dbReference>
<evidence type="ECO:0000313" key="7">
    <source>
        <dbReference type="EMBL" id="GAI51816.1"/>
    </source>
</evidence>
<dbReference type="GO" id="GO:0006352">
    <property type="term" value="P:DNA-templated transcription initiation"/>
    <property type="evidence" value="ECO:0007669"/>
    <property type="project" value="InterPro"/>
</dbReference>
<organism evidence="7">
    <name type="scientific">marine sediment metagenome</name>
    <dbReference type="NCBI Taxonomy" id="412755"/>
    <lineage>
        <taxon>unclassified sequences</taxon>
        <taxon>metagenomes</taxon>
        <taxon>ecological metagenomes</taxon>
    </lineage>
</organism>
<dbReference type="EMBL" id="BARV01033587">
    <property type="protein sequence ID" value="GAI51816.1"/>
    <property type="molecule type" value="Genomic_DNA"/>
</dbReference>
<dbReference type="GO" id="GO:0003677">
    <property type="term" value="F:DNA binding"/>
    <property type="evidence" value="ECO:0007669"/>
    <property type="project" value="UniProtKB-KW"/>
</dbReference>
<feature type="compositionally biased region" description="Basic and acidic residues" evidence="5">
    <location>
        <begin position="1"/>
        <end position="11"/>
    </location>
</feature>
<dbReference type="Gene3D" id="1.10.601.10">
    <property type="entry name" value="RNA Polymerase Primary Sigma Factor"/>
    <property type="match status" value="1"/>
</dbReference>
<dbReference type="AlphaFoldDB" id="X1QAG7"/>
<dbReference type="InterPro" id="IPR000943">
    <property type="entry name" value="RNA_pol_sigma70"/>
</dbReference>
<keyword evidence="3" id="KW-0238">DNA-binding</keyword>
<dbReference type="GO" id="GO:0016987">
    <property type="term" value="F:sigma factor activity"/>
    <property type="evidence" value="ECO:0007669"/>
    <property type="project" value="UniProtKB-KW"/>
</dbReference>
<feature type="non-terminal residue" evidence="7">
    <location>
        <position position="1"/>
    </location>
</feature>
<evidence type="ECO:0000256" key="4">
    <source>
        <dbReference type="ARBA" id="ARBA00023163"/>
    </source>
</evidence>
<keyword evidence="2" id="KW-0731">Sigma factor</keyword>
<dbReference type="InterPro" id="IPR013325">
    <property type="entry name" value="RNA_pol_sigma_r2"/>
</dbReference>
<dbReference type="InterPro" id="IPR050239">
    <property type="entry name" value="Sigma-70_RNA_pol_init_factors"/>
</dbReference>
<feature type="domain" description="RNA polymerase sigma-70 region 2" evidence="6">
    <location>
        <begin position="117"/>
        <end position="174"/>
    </location>
</feature>
<dbReference type="PANTHER" id="PTHR30603:SF60">
    <property type="entry name" value="RNA POLYMERASE SIGMA FACTOR RPOD"/>
    <property type="match status" value="1"/>
</dbReference>
<dbReference type="InterPro" id="IPR014284">
    <property type="entry name" value="RNA_pol_sigma-70_dom"/>
</dbReference>
<name>X1QAG7_9ZZZZ</name>
<reference evidence="7" key="1">
    <citation type="journal article" date="2014" name="Front. Microbiol.">
        <title>High frequency of phylogenetically diverse reductive dehalogenase-homologous genes in deep subseafloor sedimentary metagenomes.</title>
        <authorList>
            <person name="Kawai M."/>
            <person name="Futagami T."/>
            <person name="Toyoda A."/>
            <person name="Takaki Y."/>
            <person name="Nishi S."/>
            <person name="Hori S."/>
            <person name="Arai W."/>
            <person name="Tsubouchi T."/>
            <person name="Morono Y."/>
            <person name="Uchiyama I."/>
            <person name="Ito T."/>
            <person name="Fujiyama A."/>
            <person name="Inagaki F."/>
            <person name="Takami H."/>
        </authorList>
    </citation>
    <scope>NUCLEOTIDE SEQUENCE</scope>
    <source>
        <strain evidence="7">Expedition CK06-06</strain>
    </source>
</reference>
<proteinExistence type="predicted"/>